<dbReference type="Gene3D" id="3.40.710.10">
    <property type="entry name" value="DD-peptidase/beta-lactamase superfamily"/>
    <property type="match status" value="1"/>
</dbReference>
<keyword evidence="2" id="KW-0378">Hydrolase</keyword>
<evidence type="ECO:0000313" key="2">
    <source>
        <dbReference type="EMBL" id="QIB70635.1"/>
    </source>
</evidence>
<dbReference type="EMBL" id="CP048649">
    <property type="protein sequence ID" value="QIB70635.1"/>
    <property type="molecule type" value="Genomic_DNA"/>
</dbReference>
<dbReference type="InterPro" id="IPR012338">
    <property type="entry name" value="Beta-lactam/transpept-like"/>
</dbReference>
<sequence>MIALSDNTATNILIKQLGVNAFNAGFKTFGLEHTVLERFLFDEVAVNQGKENKFMPRE</sequence>
<feature type="domain" description="Beta-lactamase class A catalytic" evidence="1">
    <location>
        <begin position="1"/>
        <end position="57"/>
    </location>
</feature>
<organism evidence="2 3">
    <name type="scientific">Aminipila butyrica</name>
    <dbReference type="NCBI Taxonomy" id="433296"/>
    <lineage>
        <taxon>Bacteria</taxon>
        <taxon>Bacillati</taxon>
        <taxon>Bacillota</taxon>
        <taxon>Clostridia</taxon>
        <taxon>Peptostreptococcales</taxon>
        <taxon>Anaerovoracaceae</taxon>
        <taxon>Aminipila</taxon>
    </lineage>
</organism>
<evidence type="ECO:0000313" key="3">
    <source>
        <dbReference type="Proteomes" id="UP000466848"/>
    </source>
</evidence>
<proteinExistence type="predicted"/>
<dbReference type="Proteomes" id="UP000466848">
    <property type="component" value="Chromosome"/>
</dbReference>
<dbReference type="Pfam" id="PF13354">
    <property type="entry name" value="Beta-lactamase2"/>
    <property type="match status" value="1"/>
</dbReference>
<dbReference type="AlphaFoldDB" id="A0A858BZR6"/>
<accession>A0A858BZR6</accession>
<dbReference type="SUPFAM" id="SSF56601">
    <property type="entry name" value="beta-lactamase/transpeptidase-like"/>
    <property type="match status" value="1"/>
</dbReference>
<dbReference type="GO" id="GO:0008800">
    <property type="term" value="F:beta-lactamase activity"/>
    <property type="evidence" value="ECO:0007669"/>
    <property type="project" value="InterPro"/>
</dbReference>
<reference evidence="2 3" key="1">
    <citation type="submission" date="2020-02" db="EMBL/GenBank/DDBJ databases">
        <authorList>
            <person name="Kim Y.B."/>
            <person name="Roh S.W."/>
        </authorList>
    </citation>
    <scope>NUCLEOTIDE SEQUENCE [LARGE SCALE GENOMIC DNA]</scope>
    <source>
        <strain evidence="2 3">DSM 103574</strain>
    </source>
</reference>
<keyword evidence="3" id="KW-1185">Reference proteome</keyword>
<gene>
    <name evidence="2" type="ORF">Ami103574_15625</name>
</gene>
<protein>
    <submittedName>
        <fullName evidence="2">Serine hydrolase</fullName>
    </submittedName>
</protein>
<dbReference type="GO" id="GO:0030655">
    <property type="term" value="P:beta-lactam antibiotic catabolic process"/>
    <property type="evidence" value="ECO:0007669"/>
    <property type="project" value="InterPro"/>
</dbReference>
<dbReference type="KEGG" id="abut:Ami103574_15625"/>
<dbReference type="InterPro" id="IPR045155">
    <property type="entry name" value="Beta-lactam_cat"/>
</dbReference>
<evidence type="ECO:0000259" key="1">
    <source>
        <dbReference type="Pfam" id="PF13354"/>
    </source>
</evidence>
<name>A0A858BZR6_9FIRM</name>